<proteinExistence type="predicted"/>
<dbReference type="OrthoDB" id="6161911at2759"/>
<evidence type="ECO:0000256" key="1">
    <source>
        <dbReference type="SAM" id="MobiDB-lite"/>
    </source>
</evidence>
<dbReference type="GO" id="GO:0045271">
    <property type="term" value="C:respiratory chain complex I"/>
    <property type="evidence" value="ECO:0007669"/>
    <property type="project" value="InterPro"/>
</dbReference>
<name>A0A814EXV1_9BILA</name>
<gene>
    <name evidence="2" type="ORF">VCS650_LOCUS13366</name>
</gene>
<protein>
    <recommendedName>
        <fullName evidence="4">NADH dehydrogenase [ubiquinone] flavoprotein 3, mitochondrial</fullName>
    </recommendedName>
</protein>
<feature type="region of interest" description="Disordered" evidence="1">
    <location>
        <begin position="80"/>
        <end position="99"/>
    </location>
</feature>
<organism evidence="2 3">
    <name type="scientific">Adineta steineri</name>
    <dbReference type="NCBI Taxonomy" id="433720"/>
    <lineage>
        <taxon>Eukaryota</taxon>
        <taxon>Metazoa</taxon>
        <taxon>Spiralia</taxon>
        <taxon>Gnathifera</taxon>
        <taxon>Rotifera</taxon>
        <taxon>Eurotatoria</taxon>
        <taxon>Bdelloidea</taxon>
        <taxon>Adinetida</taxon>
        <taxon>Adinetidae</taxon>
        <taxon>Adineta</taxon>
    </lineage>
</organism>
<comment type="caution">
    <text evidence="2">The sequence shown here is derived from an EMBL/GenBank/DDBJ whole genome shotgun (WGS) entry which is preliminary data.</text>
</comment>
<dbReference type="EMBL" id="CAJNON010000107">
    <property type="protein sequence ID" value="CAF0975343.1"/>
    <property type="molecule type" value="Genomic_DNA"/>
</dbReference>
<dbReference type="AlphaFoldDB" id="A0A814EXV1"/>
<reference evidence="2" key="1">
    <citation type="submission" date="2021-02" db="EMBL/GenBank/DDBJ databases">
        <authorList>
            <person name="Nowell W R."/>
        </authorList>
    </citation>
    <scope>NUCLEOTIDE SEQUENCE</scope>
</reference>
<accession>A0A814EXV1</accession>
<dbReference type="GO" id="GO:0005739">
    <property type="term" value="C:mitochondrion"/>
    <property type="evidence" value="ECO:0007669"/>
    <property type="project" value="InterPro"/>
</dbReference>
<evidence type="ECO:0000313" key="3">
    <source>
        <dbReference type="Proteomes" id="UP000663891"/>
    </source>
</evidence>
<dbReference type="Pfam" id="PF15880">
    <property type="entry name" value="NDUFV3"/>
    <property type="match status" value="1"/>
</dbReference>
<evidence type="ECO:0008006" key="4">
    <source>
        <dbReference type="Google" id="ProtNLM"/>
    </source>
</evidence>
<evidence type="ECO:0000313" key="2">
    <source>
        <dbReference type="EMBL" id="CAF0975343.1"/>
    </source>
</evidence>
<dbReference type="InterPro" id="IPR026193">
    <property type="entry name" value="NDUFV3"/>
</dbReference>
<sequence>MISNQLLRSSSTMSLVCYRQFVPLLTRFGSTLSKETSSKQDKSTTKDKSGKSWVEYKADDMYDYTTFSYYDLEASMTKYRLPQPSPYTPFKADSATQKK</sequence>
<dbReference type="Proteomes" id="UP000663891">
    <property type="component" value="Unassembled WGS sequence"/>
</dbReference>